<comment type="caution">
    <text evidence="9">The sequence shown here is derived from an EMBL/GenBank/DDBJ whole genome shotgun (WGS) entry which is preliminary data.</text>
</comment>
<keyword evidence="9" id="KW-0012">Acyltransferase</keyword>
<proteinExistence type="predicted"/>
<dbReference type="GO" id="GO:0003714">
    <property type="term" value="F:transcription corepressor activity"/>
    <property type="evidence" value="ECO:0007669"/>
    <property type="project" value="InterPro"/>
</dbReference>
<evidence type="ECO:0000256" key="2">
    <source>
        <dbReference type="ARBA" id="ARBA00022723"/>
    </source>
</evidence>
<feature type="region of interest" description="Disordered" evidence="7">
    <location>
        <begin position="884"/>
        <end position="956"/>
    </location>
</feature>
<evidence type="ECO:0000259" key="8">
    <source>
        <dbReference type="PROSITE" id="PS50016"/>
    </source>
</evidence>
<reference evidence="9 10" key="1">
    <citation type="journal article" date="2018" name="Mol. Plant">
        <title>The genome of Artemisia annua provides insight into the evolution of Asteraceae family and artemisinin biosynthesis.</title>
        <authorList>
            <person name="Shen Q."/>
            <person name="Zhang L."/>
            <person name="Liao Z."/>
            <person name="Wang S."/>
            <person name="Yan T."/>
            <person name="Shi P."/>
            <person name="Liu M."/>
            <person name="Fu X."/>
            <person name="Pan Q."/>
            <person name="Wang Y."/>
            <person name="Lv Z."/>
            <person name="Lu X."/>
            <person name="Zhang F."/>
            <person name="Jiang W."/>
            <person name="Ma Y."/>
            <person name="Chen M."/>
            <person name="Hao X."/>
            <person name="Li L."/>
            <person name="Tang Y."/>
            <person name="Lv G."/>
            <person name="Zhou Y."/>
            <person name="Sun X."/>
            <person name="Brodelius P.E."/>
            <person name="Rose J.K.C."/>
            <person name="Tang K."/>
        </authorList>
    </citation>
    <scope>NUCLEOTIDE SEQUENCE [LARGE SCALE GENOMIC DNA]</scope>
    <source>
        <strain evidence="10">cv. Huhao1</strain>
        <tissue evidence="9">Leaf</tissue>
    </source>
</reference>
<dbReference type="OrthoDB" id="429143at2759"/>
<dbReference type="InterPro" id="IPR032308">
    <property type="entry name" value="TDBD"/>
</dbReference>
<keyword evidence="10" id="KW-1185">Reference proteome</keyword>
<dbReference type="AlphaFoldDB" id="A0A2U1PQ69"/>
<dbReference type="InterPro" id="IPR019787">
    <property type="entry name" value="Znf_PHD-finger"/>
</dbReference>
<comment type="subcellular location">
    <subcellularLocation>
        <location evidence="1">Nucleus</location>
    </subcellularLocation>
</comment>
<dbReference type="GO" id="GO:0006357">
    <property type="term" value="P:regulation of transcription by RNA polymerase II"/>
    <property type="evidence" value="ECO:0007669"/>
    <property type="project" value="TreeGrafter"/>
</dbReference>
<dbReference type="Pfam" id="PF16135">
    <property type="entry name" value="TDBD"/>
    <property type="match status" value="1"/>
</dbReference>
<dbReference type="PROSITE" id="PS01359">
    <property type="entry name" value="ZF_PHD_1"/>
    <property type="match status" value="1"/>
</dbReference>
<feature type="compositionally biased region" description="Basic and acidic residues" evidence="7">
    <location>
        <begin position="899"/>
        <end position="910"/>
    </location>
</feature>
<dbReference type="Proteomes" id="UP000245207">
    <property type="component" value="Unassembled WGS sequence"/>
</dbReference>
<feature type="compositionally biased region" description="Polar residues" evidence="7">
    <location>
        <begin position="930"/>
        <end position="944"/>
    </location>
</feature>
<keyword evidence="2" id="KW-0479">Metal-binding</keyword>
<keyword evidence="4" id="KW-0862">Zinc</keyword>
<name>A0A2U1PQ69_ARTAN</name>
<dbReference type="Pfam" id="PF22970">
    <property type="entry name" value="DUF7028"/>
    <property type="match status" value="1"/>
</dbReference>
<dbReference type="PANTHER" id="PTHR46309:SF25">
    <property type="entry name" value="ACYL-COA N-ACYLTRANSFERASE WITH RING_FYVE_PHD-TYPE ZINC FINGER PROTEIN-RELATED"/>
    <property type="match status" value="1"/>
</dbReference>
<feature type="compositionally biased region" description="Basic and acidic residues" evidence="7">
    <location>
        <begin position="344"/>
        <end position="354"/>
    </location>
</feature>
<dbReference type="InterPro" id="IPR019786">
    <property type="entry name" value="Zinc_finger_PHD-type_CS"/>
</dbReference>
<dbReference type="InterPro" id="IPR042163">
    <property type="entry name" value="PHF12"/>
</dbReference>
<feature type="compositionally biased region" description="Basic and acidic residues" evidence="7">
    <location>
        <begin position="177"/>
        <end position="208"/>
    </location>
</feature>
<dbReference type="GO" id="GO:0005634">
    <property type="term" value="C:nucleus"/>
    <property type="evidence" value="ECO:0007669"/>
    <property type="project" value="UniProtKB-SubCell"/>
</dbReference>
<feature type="compositionally biased region" description="Basic and acidic residues" evidence="7">
    <location>
        <begin position="69"/>
        <end position="82"/>
    </location>
</feature>
<dbReference type="STRING" id="35608.A0A2U1PQ69"/>
<feature type="compositionally biased region" description="Basic and acidic residues" evidence="7">
    <location>
        <begin position="90"/>
        <end position="104"/>
    </location>
</feature>
<dbReference type="Gene3D" id="3.30.40.10">
    <property type="entry name" value="Zinc/RING finger domain, C3HC4 (zinc finger)"/>
    <property type="match status" value="1"/>
</dbReference>
<dbReference type="Pfam" id="PF23209">
    <property type="entry name" value="IDM1_C"/>
    <property type="match status" value="1"/>
</dbReference>
<dbReference type="Gene3D" id="3.40.630.30">
    <property type="match status" value="1"/>
</dbReference>
<evidence type="ECO:0000256" key="5">
    <source>
        <dbReference type="ARBA" id="ARBA00023242"/>
    </source>
</evidence>
<evidence type="ECO:0000256" key="4">
    <source>
        <dbReference type="ARBA" id="ARBA00022833"/>
    </source>
</evidence>
<dbReference type="SUPFAM" id="SSF57903">
    <property type="entry name" value="FYVE/PHD zinc finger"/>
    <property type="match status" value="1"/>
</dbReference>
<evidence type="ECO:0000313" key="10">
    <source>
        <dbReference type="Proteomes" id="UP000245207"/>
    </source>
</evidence>
<feature type="domain" description="PHD-type" evidence="8">
    <location>
        <begin position="582"/>
        <end position="627"/>
    </location>
</feature>
<feature type="region of interest" description="Disordered" evidence="7">
    <location>
        <begin position="344"/>
        <end position="399"/>
    </location>
</feature>
<sequence>MERKRSRVVLSDSDSSDELGEPIRRKVSKFVNTNESAVEPSDHFRRKVSKFSANSELGESGSRKVSKFGKNEVNGRGDEFGGRKVSKFNRFGENEGEGKDEKRKMVVSNKENSTSRVLGLKSGRSLMEDDGLDLRLSLSNGHDEEDVDENAGMPRKIGSLKVLVNKHKPVGNGQVNESKEGKSGLLERKKVKLDRSVSERRDANKKSVDLSGLKHSKKKVVSSSSKKVEVKLKKRTVVESDKEMDESNVDAPPRSKVEVEKKEGNAKSGTKQVALVKGKETKIKGASCTEKQLLREKIKKMLFAAGWTIDYRPRRGRDYLDSVYMSPSGTGYWSITKAYEALQKEEKNSSKDGKGFTPLPNEILSKLTRQTRRKEEKVSLKNKKREGDSSKSKKAKVKVLKDVRKVSENKLKEVSQDSGDERPLKYDTPKKSVRANSHILDERKHRALGRLALLVRGYDNGSNSEDNDVAYSGKRTLISWLIDSGMISVGEKVEYMNLRKRRVMEEGYITEDGIQCGCCSKIITISRFELHAGSKLGQPFQNIYVKSGKSLLQCQIDAWNKQKESERKGFHAVDVEGDDPNDDTCGLCGDGGDLICCDGCPSTFHLSCLDMQMLPQGDWHCPNCVCKHCEKVSRYSTKSGGRTKSPLRTCRLCVKKYHKSCSSEIQDTPVTSNDPNFSFCGQNCRELYSRMQKLLWIKHDLDSGFSWSLIHRSDPLPDVSSVNYSRRVECNSKLAIALSVMDECFLPIVDTRSGITLIHNIVYNCGSNFSRLNYSGFFTAILERGDEMICAASIRIHGSQLAEMPFIGTRHLYRRQGMCRRLLDAIESALSSLEVEKLVIPAIEEHRHTWTEAFGFSPLKKSQKQEMRSINMLVFPGTDLLQKPLMKQGTPESNVTSETGKRGSELKESELTDTALQNGDYSTRKKPNAGATSENGSTKGNAGATSGPIVEATDLQNRNDTAIRITDANSLQAQVPDDASHDTVPTKNYCESQPQVTAKDSVSVHAHSDSVHVQNGTVTTSDIELARKESACVDALSMFMTKENDVRDATNRNV</sequence>
<dbReference type="InterPro" id="IPR001965">
    <property type="entry name" value="Znf_PHD"/>
</dbReference>
<dbReference type="InterPro" id="IPR013083">
    <property type="entry name" value="Znf_RING/FYVE/PHD"/>
</dbReference>
<dbReference type="InterPro" id="IPR016181">
    <property type="entry name" value="Acyl_CoA_acyltransferase"/>
</dbReference>
<dbReference type="SMART" id="SM00249">
    <property type="entry name" value="PHD"/>
    <property type="match status" value="2"/>
</dbReference>
<feature type="region of interest" description="Disordered" evidence="7">
    <location>
        <begin position="137"/>
        <end position="226"/>
    </location>
</feature>
<dbReference type="InterPro" id="IPR011011">
    <property type="entry name" value="Znf_FYVE_PHD"/>
</dbReference>
<dbReference type="InterPro" id="IPR056511">
    <property type="entry name" value="IDM1_C"/>
</dbReference>
<dbReference type="SUPFAM" id="SSF55729">
    <property type="entry name" value="Acyl-CoA N-acyltransferases (Nat)"/>
    <property type="match status" value="1"/>
</dbReference>
<organism evidence="9 10">
    <name type="scientific">Artemisia annua</name>
    <name type="common">Sweet wormwood</name>
    <dbReference type="NCBI Taxonomy" id="35608"/>
    <lineage>
        <taxon>Eukaryota</taxon>
        <taxon>Viridiplantae</taxon>
        <taxon>Streptophyta</taxon>
        <taxon>Embryophyta</taxon>
        <taxon>Tracheophyta</taxon>
        <taxon>Spermatophyta</taxon>
        <taxon>Magnoliopsida</taxon>
        <taxon>eudicotyledons</taxon>
        <taxon>Gunneridae</taxon>
        <taxon>Pentapetalae</taxon>
        <taxon>asterids</taxon>
        <taxon>campanulids</taxon>
        <taxon>Asterales</taxon>
        <taxon>Asteraceae</taxon>
        <taxon>Asteroideae</taxon>
        <taxon>Anthemideae</taxon>
        <taxon>Artemisiinae</taxon>
        <taxon>Artemisia</taxon>
    </lineage>
</organism>
<feature type="compositionally biased region" description="Polar residues" evidence="7">
    <location>
        <begin position="912"/>
        <end position="921"/>
    </location>
</feature>
<dbReference type="GO" id="GO:0008270">
    <property type="term" value="F:zinc ion binding"/>
    <property type="evidence" value="ECO:0007669"/>
    <property type="project" value="UniProtKB-KW"/>
</dbReference>
<dbReference type="PROSITE" id="PS50016">
    <property type="entry name" value="ZF_PHD_2"/>
    <property type="match status" value="1"/>
</dbReference>
<dbReference type="Pfam" id="PF00628">
    <property type="entry name" value="PHD"/>
    <property type="match status" value="1"/>
</dbReference>
<evidence type="ECO:0000256" key="7">
    <source>
        <dbReference type="SAM" id="MobiDB-lite"/>
    </source>
</evidence>
<evidence type="ECO:0000256" key="6">
    <source>
        <dbReference type="PROSITE-ProRule" id="PRU00146"/>
    </source>
</evidence>
<keyword evidence="9" id="KW-0808">Transferase</keyword>
<keyword evidence="5" id="KW-0539">Nucleus</keyword>
<feature type="region of interest" description="Disordered" evidence="7">
    <location>
        <begin position="54"/>
        <end position="124"/>
    </location>
</feature>
<dbReference type="GO" id="GO:0016746">
    <property type="term" value="F:acyltransferase activity"/>
    <property type="evidence" value="ECO:0007669"/>
    <property type="project" value="UniProtKB-KW"/>
</dbReference>
<dbReference type="EMBL" id="PKPP01000865">
    <property type="protein sequence ID" value="PWA87908.1"/>
    <property type="molecule type" value="Genomic_DNA"/>
</dbReference>
<feature type="compositionally biased region" description="Basic and acidic residues" evidence="7">
    <location>
        <begin position="373"/>
        <end position="391"/>
    </location>
</feature>
<gene>
    <name evidence="9" type="ORF">CTI12_AA121670</name>
</gene>
<protein>
    <submittedName>
        <fullName evidence="9">Acyl-CoA N-acyltransferase</fullName>
    </submittedName>
</protein>
<feature type="compositionally biased region" description="Basic and acidic residues" evidence="7">
    <location>
        <begin position="253"/>
        <end position="265"/>
    </location>
</feature>
<accession>A0A2U1PQ69</accession>
<dbReference type="CDD" id="cd15532">
    <property type="entry name" value="PHD2_CHD_II"/>
    <property type="match status" value="1"/>
</dbReference>
<feature type="region of interest" description="Disordered" evidence="7">
    <location>
        <begin position="239"/>
        <end position="271"/>
    </location>
</feature>
<evidence type="ECO:0000256" key="3">
    <source>
        <dbReference type="ARBA" id="ARBA00022771"/>
    </source>
</evidence>
<evidence type="ECO:0000256" key="1">
    <source>
        <dbReference type="ARBA" id="ARBA00004123"/>
    </source>
</evidence>
<dbReference type="PANTHER" id="PTHR46309">
    <property type="entry name" value="PHD FINGER PROTEIN 12"/>
    <property type="match status" value="1"/>
</dbReference>
<evidence type="ECO:0000313" key="9">
    <source>
        <dbReference type="EMBL" id="PWA87908.1"/>
    </source>
</evidence>
<dbReference type="InterPro" id="IPR054292">
    <property type="entry name" value="DUF7028"/>
</dbReference>
<keyword evidence="3 6" id="KW-0863">Zinc-finger</keyword>
<feature type="region of interest" description="Disordered" evidence="7">
    <location>
        <begin position="1"/>
        <end position="22"/>
    </location>
</feature>